<feature type="compositionally biased region" description="Low complexity" evidence="3">
    <location>
        <begin position="416"/>
        <end position="427"/>
    </location>
</feature>
<dbReference type="OrthoDB" id="27962at2759"/>
<evidence type="ECO:0000259" key="6">
    <source>
        <dbReference type="Pfam" id="PF26254"/>
    </source>
</evidence>
<feature type="domain" description="Trs120/TRAPPC9 N-terminal" evidence="4">
    <location>
        <begin position="5"/>
        <end position="411"/>
    </location>
</feature>
<dbReference type="InterPro" id="IPR058563">
    <property type="entry name" value="Trs120_TRAPPC9_N"/>
</dbReference>
<dbReference type="PANTHER" id="PTHR21512">
    <property type="entry name" value="TRAFFICKING PROTEIN PARTICLE COMPLEX SUBUNIT 9"/>
    <property type="match status" value="1"/>
</dbReference>
<evidence type="ECO:0000256" key="2">
    <source>
        <dbReference type="ARBA" id="ARBA00023034"/>
    </source>
</evidence>
<dbReference type="InterPro" id="IPR013935">
    <property type="entry name" value="Trs120_TRAPPC9"/>
</dbReference>
<evidence type="ECO:0000259" key="4">
    <source>
        <dbReference type="Pfam" id="PF08626"/>
    </source>
</evidence>
<evidence type="ECO:0000259" key="8">
    <source>
        <dbReference type="Pfam" id="PF26283"/>
    </source>
</evidence>
<dbReference type="InterPro" id="IPR058565">
    <property type="entry name" value="Ig_TRAPPC9_Trs120_1st"/>
</dbReference>
<protein>
    <submittedName>
        <fullName evidence="9">Uncharacterized protein</fullName>
    </submittedName>
</protein>
<proteinExistence type="predicted"/>
<feature type="compositionally biased region" description="Low complexity" evidence="3">
    <location>
        <begin position="239"/>
        <end position="251"/>
    </location>
</feature>
<dbReference type="RefSeq" id="XP_037170700.1">
    <property type="nucleotide sequence ID" value="XM_037302121.1"/>
</dbReference>
<feature type="region of interest" description="Disordered" evidence="3">
    <location>
        <begin position="950"/>
        <end position="971"/>
    </location>
</feature>
<feature type="domain" description="Trs120/TRAPPC9 TPR region" evidence="5">
    <location>
        <begin position="457"/>
        <end position="777"/>
    </location>
</feature>
<evidence type="ECO:0000259" key="7">
    <source>
        <dbReference type="Pfam" id="PF26282"/>
    </source>
</evidence>
<dbReference type="InterPro" id="IPR058567">
    <property type="entry name" value="Ig_TRAPPC9_Trs120_3rd"/>
</dbReference>
<dbReference type="GO" id="GO:0005802">
    <property type="term" value="C:trans-Golgi network"/>
    <property type="evidence" value="ECO:0007669"/>
    <property type="project" value="TreeGrafter"/>
</dbReference>
<feature type="compositionally biased region" description="Acidic residues" evidence="3">
    <location>
        <begin position="1488"/>
        <end position="1508"/>
    </location>
</feature>
<evidence type="ECO:0000256" key="3">
    <source>
        <dbReference type="SAM" id="MobiDB-lite"/>
    </source>
</evidence>
<sequence length="1508" mass="163850">MSLDPLSIVTPARLRVLLVPVGNVRQSRFTSFVERLQQVNVVRLGDVSPDSRPHRTMFSPLAFPEGRVLYDLSTSLPPPAHLALTPFEVYREPLIVLGITDGTDFGLEHAQRDGQVQRNGAEPRFGGEHREVPGIESISRGLDDLSRQHPKALVHQVLVFDHEEFPLPQGVYPVPSPAKSRTTTVKTVMCDMTSRLLGEMAPYAKSLQGLTSLDSPRVSSAPTFNEVASALPSHMGHLSRVSSGVNSRSSSPAGERSDLTHRVSMPARITSEIDSRSSTPDSRATSPPSGRNTPPPTTNGLTGASATKSPPRESGNEKARAESRDRTSTSGFGAGSLGEREKNKGKGRVGIVIGAMYLLAGRWPDAVKELVQSATIARASSDYLWHAKALDYILVCLLMFAWAEMDFRIPDTFYPGSEKPGSSSSKTSKNKQSESLAEIGGRKSLDPENRAASLQSLASLLPDLTNNILNLYSRAWTFTDDKLPPLAFSQSAIRFAKLLSVLHVSGKLDDSVLRHLVLNTKLSKPVIEGPDAATLSTKPELAALAFRAYPSPLPDSSLSIADHTMILAGIASVLSELGYHRKKAIILKGLMSTLLPALVQARKDGAAEMGVHPAASLASLNASARAMPSQNSSSASDDSEQGMRHFLSLVCQAYGILPLEPIGSIKQKGHDKQSVTPKSRQTRANEATVARAIQQASINASGSKYLKLEVLRSCINVCEALPDLGGALQYSAELLRAGGSSMAPGPDSSDGSPDLPIEEQMRLANNISRTLSAARHLGVQHLEADYWDDFLVRGIEVVETNQSRALVSHAKPELEVVETIEAKKEKNPFIYNPFLKKSSAAAEPLLVAQEEAFFRVTLQNLYDFDVVIEHIELLSDSIPFEGSPETTLIGPYRTQTLLLSGTPQAAGSLSITGCTVKVKGCRERMFPIFSEPWALKPDIKGRHVGLAQKSRPISTASDPVKSKIPPPKGPTATKLALKVTGAQPNISMKSISLPQSAIMLLDGETRTFTVSFQNTSRTIPMDLVLLSFTDSTASQLQSALANKDLSPVELYELEFASARKQSFRRHRKDKDRDLMIEPGGEATFEIEVLGKPQLSHGAIQVDYGYLGIPKTDIKDHFYTRQLVIPLTITVNASISFLRNDVVSLPSDSGRRDEQATTDLGGAPFETNYPNANPSPLHPPNDHPHSPSSLECLLLLDLRNSWPSTLTISIELRSSNTPTKTQSRIFHPGTTHRIPVFVPRLHLPNAHDPIPSINPHNARQFVVSSTKSTPEAERAMREAFWYREVLLSRLHATWKQESTGRSGEVELRGLRLTPRMISALKLDDLEISMAVLLAEPHPGSASAPVKQLNPTTFTVPTQTFLSIATTLRNRSTTPIHPLLRLQPSLANQPPGIALDLGKRLLVNGVLQRVVDVIPPGEEVKIETGFVVLSKGRYEWGATVEEVRSQSMAGKGDAKGSGKRGRAATGERVLEDGGRRVWYGEQPCTVVAEDTGEDEDEEEGEEGEEAEGNV</sequence>
<dbReference type="InterPro" id="IPR058568">
    <property type="entry name" value="Ig_TRAPPC9_Trs120_4th"/>
</dbReference>
<accession>A0A8H6G6J8</accession>
<feature type="region of interest" description="Disordered" evidence="3">
    <location>
        <begin position="1145"/>
        <end position="1184"/>
    </location>
</feature>
<feature type="compositionally biased region" description="Low complexity" evidence="3">
    <location>
        <begin position="285"/>
        <end position="303"/>
    </location>
</feature>
<dbReference type="Pfam" id="PF08626">
    <property type="entry name" value="TRAPPC9-Trs120"/>
    <property type="match status" value="1"/>
</dbReference>
<gene>
    <name evidence="9" type="ORF">HO173_000170</name>
</gene>
<feature type="region of interest" description="Disordered" evidence="3">
    <location>
        <begin position="1443"/>
        <end position="1465"/>
    </location>
</feature>
<feature type="domain" description="Trs120/TRAPPC9 fourth Ig-like" evidence="8">
    <location>
        <begin position="1346"/>
        <end position="1486"/>
    </location>
</feature>
<organism evidence="9 10">
    <name type="scientific">Letharia columbiana</name>
    <dbReference type="NCBI Taxonomy" id="112416"/>
    <lineage>
        <taxon>Eukaryota</taxon>
        <taxon>Fungi</taxon>
        <taxon>Dikarya</taxon>
        <taxon>Ascomycota</taxon>
        <taxon>Pezizomycotina</taxon>
        <taxon>Lecanoromycetes</taxon>
        <taxon>OSLEUM clade</taxon>
        <taxon>Lecanoromycetidae</taxon>
        <taxon>Lecanorales</taxon>
        <taxon>Lecanorineae</taxon>
        <taxon>Parmeliaceae</taxon>
        <taxon>Letharia</taxon>
    </lineage>
</organism>
<dbReference type="Pfam" id="PF26283">
    <property type="entry name" value="Ig_TRAPPC9-Trs120_4th"/>
    <property type="match status" value="1"/>
</dbReference>
<comment type="caution">
    <text evidence="9">The sequence shown here is derived from an EMBL/GenBank/DDBJ whole genome shotgun (WGS) entry which is preliminary data.</text>
</comment>
<comment type="subcellular location">
    <subcellularLocation>
        <location evidence="1">Golgi apparatus</location>
    </subcellularLocation>
</comment>
<evidence type="ECO:0000313" key="9">
    <source>
        <dbReference type="EMBL" id="KAF6241460.1"/>
    </source>
</evidence>
<dbReference type="InterPro" id="IPR058564">
    <property type="entry name" value="TPR_TRAPPC9_Trs120"/>
</dbReference>
<feature type="compositionally biased region" description="Basic and acidic residues" evidence="3">
    <location>
        <begin position="310"/>
        <end position="327"/>
    </location>
</feature>
<feature type="domain" description="Trs120/TRAPPC9 third Ig-like" evidence="7">
    <location>
        <begin position="1187"/>
        <end position="1320"/>
    </location>
</feature>
<dbReference type="EMBL" id="JACCJC010000001">
    <property type="protein sequence ID" value="KAF6241460.1"/>
    <property type="molecule type" value="Genomic_DNA"/>
</dbReference>
<dbReference type="Pfam" id="PF26254">
    <property type="entry name" value="Ig_TRAPPC9-Trs120_1st"/>
    <property type="match status" value="1"/>
</dbReference>
<dbReference type="Pfam" id="PF26280">
    <property type="entry name" value="Ig_TRAPPC9-Trs120_2nd"/>
    <property type="match status" value="1"/>
</dbReference>
<dbReference type="Pfam" id="PF26251">
    <property type="entry name" value="TPR_TRAPPC9-Trs120"/>
    <property type="match status" value="1"/>
</dbReference>
<dbReference type="Proteomes" id="UP000578531">
    <property type="component" value="Unassembled WGS sequence"/>
</dbReference>
<dbReference type="Pfam" id="PF26282">
    <property type="entry name" value="Ig_TRAPPC9-Trs120_3rd"/>
    <property type="match status" value="1"/>
</dbReference>
<keyword evidence="2" id="KW-0333">Golgi apparatus</keyword>
<feature type="region of interest" description="Disordered" evidence="3">
    <location>
        <begin position="416"/>
        <end position="442"/>
    </location>
</feature>
<dbReference type="GeneID" id="59281850"/>
<evidence type="ECO:0000313" key="10">
    <source>
        <dbReference type="Proteomes" id="UP000578531"/>
    </source>
</evidence>
<evidence type="ECO:0000259" key="5">
    <source>
        <dbReference type="Pfam" id="PF26251"/>
    </source>
</evidence>
<feature type="region of interest" description="Disordered" evidence="3">
    <location>
        <begin position="1485"/>
        <end position="1508"/>
    </location>
</feature>
<keyword evidence="10" id="KW-1185">Reference proteome</keyword>
<reference evidence="9 10" key="1">
    <citation type="journal article" date="2020" name="Genomics">
        <title>Complete, high-quality genomes from long-read metagenomic sequencing of two wolf lichen thalli reveals enigmatic genome architecture.</title>
        <authorList>
            <person name="McKenzie S.K."/>
            <person name="Walston R.F."/>
            <person name="Allen J.L."/>
        </authorList>
    </citation>
    <scope>NUCLEOTIDE SEQUENCE [LARGE SCALE GENOMIC DNA]</scope>
    <source>
        <strain evidence="9">WasteWater2</strain>
    </source>
</reference>
<feature type="region of interest" description="Disordered" evidence="3">
    <location>
        <begin position="237"/>
        <end position="343"/>
    </location>
</feature>
<feature type="domain" description="Trs120/TRAPPC9 first Ig-like" evidence="6">
    <location>
        <begin position="792"/>
        <end position="980"/>
    </location>
</feature>
<name>A0A8H6G6J8_9LECA</name>
<evidence type="ECO:0000256" key="1">
    <source>
        <dbReference type="ARBA" id="ARBA00004555"/>
    </source>
</evidence>
<dbReference type="PANTHER" id="PTHR21512:SF5">
    <property type="entry name" value="TRAFFICKING PROTEIN PARTICLE COMPLEX SUBUNIT 9"/>
    <property type="match status" value="1"/>
</dbReference>